<feature type="domain" description="Myb-like" evidence="7">
    <location>
        <begin position="537"/>
        <end position="588"/>
    </location>
</feature>
<comment type="subcellular location">
    <subcellularLocation>
        <location evidence="1">Nucleus</location>
    </subcellularLocation>
</comment>
<dbReference type="PROSITE" id="PS51294">
    <property type="entry name" value="HTH_MYB"/>
    <property type="match status" value="4"/>
</dbReference>
<dbReference type="InterPro" id="IPR017930">
    <property type="entry name" value="Myb_dom"/>
</dbReference>
<feature type="region of interest" description="Disordered" evidence="6">
    <location>
        <begin position="1"/>
        <end position="31"/>
    </location>
</feature>
<feature type="domain" description="HTH myb-type" evidence="8">
    <location>
        <begin position="487"/>
        <end position="535"/>
    </location>
</feature>
<evidence type="ECO:0000256" key="2">
    <source>
        <dbReference type="ARBA" id="ARBA00023015"/>
    </source>
</evidence>
<dbReference type="PANTHER" id="PTHR46621">
    <property type="entry name" value="SNRNA-ACTIVATING PROTEIN COMPLEX SUBUNIT 4"/>
    <property type="match status" value="1"/>
</dbReference>
<dbReference type="Pfam" id="PF00249">
    <property type="entry name" value="Myb_DNA-binding"/>
    <property type="match status" value="2"/>
</dbReference>
<dbReference type="Proteomes" id="UP000515121">
    <property type="component" value="Unplaced"/>
</dbReference>
<feature type="compositionally biased region" description="Polar residues" evidence="6">
    <location>
        <begin position="952"/>
        <end position="963"/>
    </location>
</feature>
<dbReference type="AlphaFoldDB" id="A0A6P5YE58"/>
<accession>A0A6P5YE58</accession>
<feature type="compositionally biased region" description="Polar residues" evidence="6">
    <location>
        <begin position="764"/>
        <end position="774"/>
    </location>
</feature>
<dbReference type="RefSeq" id="XP_022738804.1">
    <property type="nucleotide sequence ID" value="XM_022883069.1"/>
</dbReference>
<feature type="compositionally biased region" description="Basic and acidic residues" evidence="6">
    <location>
        <begin position="697"/>
        <end position="725"/>
    </location>
</feature>
<dbReference type="GO" id="GO:0019185">
    <property type="term" value="C:snRNA-activating protein complex"/>
    <property type="evidence" value="ECO:0007669"/>
    <property type="project" value="TreeGrafter"/>
</dbReference>
<dbReference type="GO" id="GO:0000978">
    <property type="term" value="F:RNA polymerase II cis-regulatory region sequence-specific DNA binding"/>
    <property type="evidence" value="ECO:0007669"/>
    <property type="project" value="TreeGrafter"/>
</dbReference>
<evidence type="ECO:0000256" key="3">
    <source>
        <dbReference type="ARBA" id="ARBA00023125"/>
    </source>
</evidence>
<dbReference type="PROSITE" id="PS50090">
    <property type="entry name" value="MYB_LIKE"/>
    <property type="match status" value="4"/>
</dbReference>
<dbReference type="SUPFAM" id="SSF46689">
    <property type="entry name" value="Homeodomain-like"/>
    <property type="match status" value="3"/>
</dbReference>
<keyword evidence="4" id="KW-0804">Transcription</keyword>
<dbReference type="KEGG" id="dzi:111291381"/>
<feature type="region of interest" description="Disordered" evidence="6">
    <location>
        <begin position="672"/>
        <end position="731"/>
    </location>
</feature>
<feature type="domain" description="Myb-like" evidence="7">
    <location>
        <begin position="431"/>
        <end position="483"/>
    </location>
</feature>
<dbReference type="CDD" id="cd00167">
    <property type="entry name" value="SANT"/>
    <property type="match status" value="4"/>
</dbReference>
<feature type="domain" description="HTH myb-type" evidence="8">
    <location>
        <begin position="431"/>
        <end position="484"/>
    </location>
</feature>
<feature type="compositionally biased region" description="Polar residues" evidence="6">
    <location>
        <begin position="684"/>
        <end position="694"/>
    </location>
</feature>
<feature type="domain" description="HTH myb-type" evidence="8">
    <location>
        <begin position="597"/>
        <end position="642"/>
    </location>
</feature>
<feature type="compositionally biased region" description="Basic residues" evidence="6">
    <location>
        <begin position="805"/>
        <end position="814"/>
    </location>
</feature>
<feature type="compositionally biased region" description="Basic residues" evidence="6">
    <location>
        <begin position="977"/>
        <end position="995"/>
    </location>
</feature>
<evidence type="ECO:0000256" key="6">
    <source>
        <dbReference type="SAM" id="MobiDB-lite"/>
    </source>
</evidence>
<dbReference type="GO" id="GO:0005634">
    <property type="term" value="C:nucleus"/>
    <property type="evidence" value="ECO:0007669"/>
    <property type="project" value="UniProtKB-SubCell"/>
</dbReference>
<feature type="domain" description="Myb-like" evidence="7">
    <location>
        <begin position="589"/>
        <end position="639"/>
    </location>
</feature>
<feature type="compositionally biased region" description="Acidic residues" evidence="6">
    <location>
        <begin position="8"/>
        <end position="31"/>
    </location>
</feature>
<evidence type="ECO:0000259" key="7">
    <source>
        <dbReference type="PROSITE" id="PS50090"/>
    </source>
</evidence>
<gene>
    <name evidence="10" type="primary">LOC111291381</name>
</gene>
<keyword evidence="2" id="KW-0805">Transcription regulation</keyword>
<dbReference type="GO" id="GO:0042795">
    <property type="term" value="P:snRNA transcription by RNA polymerase II"/>
    <property type="evidence" value="ECO:0007669"/>
    <property type="project" value="TreeGrafter"/>
</dbReference>
<dbReference type="PANTHER" id="PTHR46621:SF1">
    <property type="entry name" value="SNRNA-ACTIVATING PROTEIN COMPLEX SUBUNIT 4"/>
    <property type="match status" value="1"/>
</dbReference>
<evidence type="ECO:0000313" key="9">
    <source>
        <dbReference type="Proteomes" id="UP000515121"/>
    </source>
</evidence>
<proteinExistence type="predicted"/>
<dbReference type="InterPro" id="IPR001005">
    <property type="entry name" value="SANT/Myb"/>
</dbReference>
<evidence type="ECO:0000256" key="1">
    <source>
        <dbReference type="ARBA" id="ARBA00004123"/>
    </source>
</evidence>
<keyword evidence="5" id="KW-0539">Nucleus</keyword>
<evidence type="ECO:0000313" key="10">
    <source>
        <dbReference type="RefSeq" id="XP_022738804.1"/>
    </source>
</evidence>
<dbReference type="GO" id="GO:0042796">
    <property type="term" value="P:snRNA transcription by RNA polymerase III"/>
    <property type="evidence" value="ECO:0007669"/>
    <property type="project" value="TreeGrafter"/>
</dbReference>
<dbReference type="SMART" id="SM00717">
    <property type="entry name" value="SANT"/>
    <property type="match status" value="5"/>
</dbReference>
<dbReference type="InterPro" id="IPR009057">
    <property type="entry name" value="Homeodomain-like_sf"/>
</dbReference>
<feature type="region of interest" description="Disordered" evidence="6">
    <location>
        <begin position="936"/>
        <end position="1002"/>
    </location>
</feature>
<dbReference type="GO" id="GO:0001006">
    <property type="term" value="F:RNA polymerase III type 3 promoter sequence-specific DNA binding"/>
    <property type="evidence" value="ECO:0007669"/>
    <property type="project" value="TreeGrafter"/>
</dbReference>
<feature type="region of interest" description="Disordered" evidence="6">
    <location>
        <begin position="748"/>
        <end position="855"/>
    </location>
</feature>
<evidence type="ECO:0000256" key="5">
    <source>
        <dbReference type="ARBA" id="ARBA00023242"/>
    </source>
</evidence>
<feature type="domain" description="Myb-like" evidence="7">
    <location>
        <begin position="489"/>
        <end position="535"/>
    </location>
</feature>
<evidence type="ECO:0000256" key="4">
    <source>
        <dbReference type="ARBA" id="ARBA00023163"/>
    </source>
</evidence>
<name>A0A6P5YE58_DURZI</name>
<evidence type="ECO:0000259" key="8">
    <source>
        <dbReference type="PROSITE" id="PS51294"/>
    </source>
</evidence>
<reference evidence="10" key="1">
    <citation type="submission" date="2025-08" db="UniProtKB">
        <authorList>
            <consortium name="RefSeq"/>
        </authorList>
    </citation>
    <scope>IDENTIFICATION</scope>
    <source>
        <tissue evidence="10">Fruit stalk</tissue>
    </source>
</reference>
<sequence length="1162" mass="131752">MSLSDQYDSGEEVVDDDELSSSEDGDGFDEDMEALKKACLRTGTDLNDLQITVADKDLPSTAGAVASASAASADSGSEDDLELFRSIRSRFALSEDVCEPLSMKPLCTLPPISSDDDAEDDFETLRAIQKRFLAYSTNDTWKNSTADHIEKTEPIYKSSTPLEDATCDNICEQFQDYEKADNISHFPSDNTEMHPVGLVQWNQSDANELSTMADKSSRFPKSAQLLINAIKKNRSYQKFLRSKLTQIEVKIEENKKLKERVKILRDFQVSCKKITGRALSMKKDPRIQLISARKSRTSKDLEVNDKKVTADYGPPENSSACNYRMALTKFPLTLQRKKWTREEKENLEKGIRQQFQERALQFSVDWLSSSDGSSGDGSNLDNIIATVKDLEITPEMIREFLPKVNWDQLASLYIKGRSAAECESHWLNHEDPLINRNPWTAEEDKNLLLIVQEKGIGNWFDIAVSLGSNRTPFQCLARYQRSLNACILKREWTEEEDDQLRIAVEVFGECDWQSVASTLKGRTGTQCSNRWKKSLHPTRQRVGRWTHAEDKYLKVAVMLFGPKNWKKIAEVVPGRTQVQCRERWVNSLDPALNLGIWTKEEDLRLEAAIEEHGYCWSKIATCMLSRTDNQCWRRWKLLHPEEVPLLQEARRIRKATLITNFVDRESERPALGPNDFNISLPMITPTSEPENTILPSKENRKERGRRPESERENDAALRHFSENRRHQSCGKRAQAFSVEVPGMINENEAKTANGHDAARKKQRNPYSENNNFTEPAQVVAFPKKRKRKQPSGSNNYTEAAQHVAIQKKRRRKPPSGHTNCSDQVEDDVVQVEKRKQQAESNKCIESMQDNSSSHPLSTMCMTTNQEAESFGSSLTKKMKKNPKLSLKQCSKRVHAELGEEQNSVCSENSVFSGGIDGAEVMQNSVVVVDILGVDDASGERSTAKPGSRTKTHMNLSTSQSSRITGAEGFENFSSNKNTKKRRNSSLRQYCRRRKSNVPSGDEDDIMLASLLQDKLKKRIPSFTDGDKKTPACFLRNKLKKKRHQIVENAPLSTLKGEDQSRKINQMRSGLQHCDLVISENSAFHSRLRQTIMHSDRDIGVVDVVDVVDDTVAPHEVVREASRMNEGGKLQADDITLACLRRRLKKRRLSIAQNGKTKELPLE</sequence>
<feature type="domain" description="HTH myb-type" evidence="8">
    <location>
        <begin position="536"/>
        <end position="592"/>
    </location>
</feature>
<dbReference type="Gene3D" id="1.10.10.60">
    <property type="entry name" value="Homeodomain-like"/>
    <property type="match status" value="5"/>
</dbReference>
<dbReference type="GeneID" id="111291381"/>
<keyword evidence="9" id="KW-1185">Reference proteome</keyword>
<organism evidence="9 10">
    <name type="scientific">Durio zibethinus</name>
    <name type="common">Durian</name>
    <dbReference type="NCBI Taxonomy" id="66656"/>
    <lineage>
        <taxon>Eukaryota</taxon>
        <taxon>Viridiplantae</taxon>
        <taxon>Streptophyta</taxon>
        <taxon>Embryophyta</taxon>
        <taxon>Tracheophyta</taxon>
        <taxon>Spermatophyta</taxon>
        <taxon>Magnoliopsida</taxon>
        <taxon>eudicotyledons</taxon>
        <taxon>Gunneridae</taxon>
        <taxon>Pentapetalae</taxon>
        <taxon>rosids</taxon>
        <taxon>malvids</taxon>
        <taxon>Malvales</taxon>
        <taxon>Malvaceae</taxon>
        <taxon>Helicteroideae</taxon>
        <taxon>Durio</taxon>
    </lineage>
</organism>
<dbReference type="Pfam" id="PF13921">
    <property type="entry name" value="Myb_DNA-bind_6"/>
    <property type="match status" value="1"/>
</dbReference>
<protein>
    <submittedName>
        <fullName evidence="10">Uncharacterized protein LOC111291381 isoform X1</fullName>
    </submittedName>
</protein>
<dbReference type="OrthoDB" id="2143914at2759"/>
<keyword evidence="3" id="KW-0238">DNA-binding</keyword>
<dbReference type="InterPro" id="IPR051575">
    <property type="entry name" value="Myb-like_DNA-bd"/>
</dbReference>